<dbReference type="EMBL" id="LFZN01000084">
    <property type="protein sequence ID" value="KXS99870.1"/>
    <property type="molecule type" value="Genomic_DNA"/>
</dbReference>
<reference evidence="1 2" key="1">
    <citation type="submission" date="2015-07" db="EMBL/GenBank/DDBJ databases">
        <title>Comparative genomics of the Sigatoka disease complex on banana suggests a link between parallel evolutionary changes in Pseudocercospora fijiensis and Pseudocercospora eumusae and increased virulence on the banana host.</title>
        <authorList>
            <person name="Chang T.-C."/>
            <person name="Salvucci A."/>
            <person name="Crous P.W."/>
            <person name="Stergiopoulos I."/>
        </authorList>
    </citation>
    <scope>NUCLEOTIDE SEQUENCE [LARGE SCALE GENOMIC DNA]</scope>
    <source>
        <strain evidence="1 2">CBS 114824</strain>
    </source>
</reference>
<organism evidence="1 2">
    <name type="scientific">Pseudocercospora eumusae</name>
    <dbReference type="NCBI Taxonomy" id="321146"/>
    <lineage>
        <taxon>Eukaryota</taxon>
        <taxon>Fungi</taxon>
        <taxon>Dikarya</taxon>
        <taxon>Ascomycota</taxon>
        <taxon>Pezizomycotina</taxon>
        <taxon>Dothideomycetes</taxon>
        <taxon>Dothideomycetidae</taxon>
        <taxon>Mycosphaerellales</taxon>
        <taxon>Mycosphaerellaceae</taxon>
        <taxon>Pseudocercospora</taxon>
    </lineage>
</organism>
<accession>A0A139HBP0</accession>
<keyword evidence="2" id="KW-1185">Reference proteome</keyword>
<protein>
    <submittedName>
        <fullName evidence="1">Uncharacterized protein</fullName>
    </submittedName>
</protein>
<comment type="caution">
    <text evidence="1">The sequence shown here is derived from an EMBL/GenBank/DDBJ whole genome shotgun (WGS) entry which is preliminary data.</text>
</comment>
<dbReference type="OrthoDB" id="5314997at2759"/>
<evidence type="ECO:0000313" key="1">
    <source>
        <dbReference type="EMBL" id="KXS99870.1"/>
    </source>
</evidence>
<dbReference type="AlphaFoldDB" id="A0A139HBP0"/>
<proteinExistence type="predicted"/>
<dbReference type="Proteomes" id="UP000070133">
    <property type="component" value="Unassembled WGS sequence"/>
</dbReference>
<sequence>MDDERNLTSIRQPIRSNIDEFYGRCTIDELHGFCANRQRYQVHRPSRQACLITLKQLDKAARFRFLALPRDLRLILYDEVLLFDNEHERALCPQILATCKQVYEEAMPIFQRNFQSTTLIRINYEESVAEQRDSACNHGAWPALVPRTCWYDTSTLVTETPGSVQLGYWSKLPYTWKHYGLLQFKAPPEIRNKERMLVYLRLDAQVDHLAAKIWQHLDALVEHINANDSKIKHADIRIHQIPAKELITCDTWLSFLQDLATCIHSNIEISVQGLPEVCPGPTSRCRCRGSVIDTLQGWRLDQYRYQKYGLA</sequence>
<evidence type="ECO:0000313" key="2">
    <source>
        <dbReference type="Proteomes" id="UP000070133"/>
    </source>
</evidence>
<gene>
    <name evidence="1" type="ORF">AC578_4475</name>
</gene>
<name>A0A139HBP0_9PEZI</name>